<sequence length="143" mass="16331">MPILYPRPQPDFAMGFKRSTFTEDQLCAIESVFLCDTLKTSLFTTAYYMYLPFLTCDMNAVLDIADRQEAQSVTLAINQSCRRTSLASKPEAIIYRLYPVIEGWKVTSYQQPIRALHFASEAGMGKKIAYKFTNSICDLWTQV</sequence>
<comment type="caution">
    <text evidence="2">The sequence shown here is derived from an EMBL/GenBank/DDBJ whole genome shotgun (WGS) entry which is preliminary data.</text>
</comment>
<dbReference type="InterPro" id="IPR057684">
    <property type="entry name" value="DUF7924"/>
</dbReference>
<reference evidence="2 3" key="1">
    <citation type="submission" date="2015-08" db="EMBL/GenBank/DDBJ databases">
        <title>Emmonsia species relationships and genome sequence.</title>
        <authorList>
            <person name="Cuomo C.A."/>
            <person name="Schwartz I.S."/>
            <person name="Kenyon C."/>
            <person name="De Hoog G.S."/>
            <person name="Govender N.P."/>
            <person name="Botha A."/>
            <person name="Moreno L."/>
            <person name="De Vries M."/>
            <person name="Munoz J.F."/>
            <person name="Stielow J.B."/>
        </authorList>
    </citation>
    <scope>NUCLEOTIDE SEQUENCE [LARGE SCALE GENOMIC DNA]</scope>
    <source>
        <strain evidence="2 3">EI222</strain>
    </source>
</reference>
<name>A0A1J9P476_9EURO</name>
<dbReference type="PANTHER" id="PTHR42470">
    <property type="entry name" value="VAST DOMAIN-CONTAINING PROTEIN"/>
    <property type="match status" value="1"/>
</dbReference>
<accession>A0A1J9P476</accession>
<dbReference type="EMBL" id="LGTZ01002926">
    <property type="protein sequence ID" value="OJD10666.1"/>
    <property type="molecule type" value="Genomic_DNA"/>
</dbReference>
<feature type="domain" description="DUF7924" evidence="1">
    <location>
        <begin position="91"/>
        <end position="141"/>
    </location>
</feature>
<feature type="domain" description="DUF7924" evidence="1">
    <location>
        <begin position="2"/>
        <end position="82"/>
    </location>
</feature>
<protein>
    <recommendedName>
        <fullName evidence="1">DUF7924 domain-containing protein</fullName>
    </recommendedName>
</protein>
<dbReference type="STRING" id="1658174.A0A1J9P476"/>
<dbReference type="VEuPathDB" id="FungiDB:ACJ73_09728"/>
<dbReference type="Proteomes" id="UP000242791">
    <property type="component" value="Unassembled WGS sequence"/>
</dbReference>
<organism evidence="2 3">
    <name type="scientific">Blastomyces percursus</name>
    <dbReference type="NCBI Taxonomy" id="1658174"/>
    <lineage>
        <taxon>Eukaryota</taxon>
        <taxon>Fungi</taxon>
        <taxon>Dikarya</taxon>
        <taxon>Ascomycota</taxon>
        <taxon>Pezizomycotina</taxon>
        <taxon>Eurotiomycetes</taxon>
        <taxon>Eurotiomycetidae</taxon>
        <taxon>Onygenales</taxon>
        <taxon>Ajellomycetaceae</taxon>
        <taxon>Blastomyces</taxon>
    </lineage>
</organism>
<dbReference type="OrthoDB" id="5400850at2759"/>
<dbReference type="PANTHER" id="PTHR42470:SF2">
    <property type="match status" value="1"/>
</dbReference>
<evidence type="ECO:0000313" key="3">
    <source>
        <dbReference type="Proteomes" id="UP000242791"/>
    </source>
</evidence>
<keyword evidence="3" id="KW-1185">Reference proteome</keyword>
<evidence type="ECO:0000259" key="1">
    <source>
        <dbReference type="Pfam" id="PF25545"/>
    </source>
</evidence>
<evidence type="ECO:0000313" key="2">
    <source>
        <dbReference type="EMBL" id="OJD10666.1"/>
    </source>
</evidence>
<dbReference type="Pfam" id="PF25545">
    <property type="entry name" value="DUF7924"/>
    <property type="match status" value="2"/>
</dbReference>
<dbReference type="AlphaFoldDB" id="A0A1J9P476"/>
<proteinExistence type="predicted"/>
<gene>
    <name evidence="2" type="ORF">ACJ73_09728</name>
</gene>